<dbReference type="RefSeq" id="WP_037926894.1">
    <property type="nucleotide sequence ID" value="NZ_CP054599.1"/>
</dbReference>
<comment type="caution">
    <text evidence="1">The sequence shown here is derived from an EMBL/GenBank/DDBJ whole genome shotgun (WGS) entry which is preliminary data.</text>
</comment>
<dbReference type="GO" id="GO:0004553">
    <property type="term" value="F:hydrolase activity, hydrolyzing O-glycosyl compounds"/>
    <property type="evidence" value="ECO:0007669"/>
    <property type="project" value="TreeGrafter"/>
</dbReference>
<name>A0A073JCX6_9RHOB</name>
<evidence type="ECO:0008006" key="3">
    <source>
        <dbReference type="Google" id="ProtNLM"/>
    </source>
</evidence>
<evidence type="ECO:0000313" key="2">
    <source>
        <dbReference type="Proteomes" id="UP000027746"/>
    </source>
</evidence>
<dbReference type="PANTHER" id="PTHR12631:SF10">
    <property type="entry name" value="BETA-XYLOSIDASE-LIKE PROTEIN-RELATED"/>
    <property type="match status" value="1"/>
</dbReference>
<dbReference type="PANTHER" id="PTHR12631">
    <property type="entry name" value="ALPHA-L-IDURONIDASE"/>
    <property type="match status" value="1"/>
</dbReference>
<reference evidence="1 2" key="1">
    <citation type="submission" date="2014-01" db="EMBL/GenBank/DDBJ databases">
        <title>Sulfitobacter sp. H3 (MCCC 1A00686) Genome Sequencing.</title>
        <authorList>
            <person name="Lai Q."/>
            <person name="Hong Z."/>
        </authorList>
    </citation>
    <scope>NUCLEOTIDE SEQUENCE [LARGE SCALE GENOMIC DNA]</scope>
    <source>
        <strain evidence="1 2">H3</strain>
    </source>
</reference>
<dbReference type="OrthoDB" id="9776971at2"/>
<proteinExistence type="predicted"/>
<dbReference type="Gene3D" id="3.20.20.80">
    <property type="entry name" value="Glycosidases"/>
    <property type="match status" value="1"/>
</dbReference>
<gene>
    <name evidence="1" type="ORF">SUH3_21495</name>
</gene>
<dbReference type="SUPFAM" id="SSF51445">
    <property type="entry name" value="(Trans)glycosidases"/>
    <property type="match status" value="1"/>
</dbReference>
<dbReference type="AlphaFoldDB" id="A0A073JCX6"/>
<dbReference type="InterPro" id="IPR051923">
    <property type="entry name" value="Glycosyl_Hydrolase_39"/>
</dbReference>
<organism evidence="1 2">
    <name type="scientific">Pseudosulfitobacter pseudonitzschiae</name>
    <dbReference type="NCBI Taxonomy" id="1402135"/>
    <lineage>
        <taxon>Bacteria</taxon>
        <taxon>Pseudomonadati</taxon>
        <taxon>Pseudomonadota</taxon>
        <taxon>Alphaproteobacteria</taxon>
        <taxon>Rhodobacterales</taxon>
        <taxon>Roseobacteraceae</taxon>
        <taxon>Pseudosulfitobacter</taxon>
    </lineage>
</organism>
<dbReference type="GeneID" id="68871520"/>
<protein>
    <recommendedName>
        <fullName evidence="3">Asl1-like glycosyl hydrolase catalytic domain-containing protein</fullName>
    </recommendedName>
</protein>
<evidence type="ECO:0000313" key="1">
    <source>
        <dbReference type="EMBL" id="KEJ95562.1"/>
    </source>
</evidence>
<keyword evidence="2" id="KW-1185">Reference proteome</keyword>
<dbReference type="EMBL" id="JAMD01000006">
    <property type="protein sequence ID" value="KEJ95562.1"/>
    <property type="molecule type" value="Genomic_DNA"/>
</dbReference>
<accession>A0A073JCX6</accession>
<dbReference type="InterPro" id="IPR017853">
    <property type="entry name" value="GH"/>
</dbReference>
<sequence length="544" mass="59837">MIRGLIQGIAFAAFQAAPALGQQDNGFVLGAQTHFKQGWSVDLLDEADSLGAMALRDEIDWARVEREKGVYDFSAADIYMRPMLDRGFRPLLVINETNPLYDLGETPHTDEGRAGFAAFISAILSHYGVDKVRIEIGNEVNSKDFFGGPAAADPPRYFAAITRAVDARLQVDHPAARFSCSGLNVVGIGYYRAFFRYGGLLSCDAISVHPYRDHPETLRAELDRLKALMREFGGEKPIEVTEFGHWFDDPQAAPDYMFKMVSAMAAADVTSAYWYALRDEEWWPNMGLLTLSGQNRKPAAAAYAFLQQKILPLGRPVRLGNNPTVHIYRFGAGQVHVVWGSGGAFSVDGAVSFFDTQGREIDPVTTFSDTPVIIWGEGVTFRVPQPVLIADNMYEYGQHPWSYYALRPDVGLTPLEIVDGNWTSTRGAPDLSPLQIGDVWVTTARFAGVPFAAVERFTASASGTYRIEANWQVPGEDDAPQLRILHNRTQIMAEKLTRKGLAITDMTVTLSAGDTLDFEVGPSEPDGTGAVQRRIRVIGPSASN</sequence>
<dbReference type="Proteomes" id="UP000027746">
    <property type="component" value="Unassembled WGS sequence"/>
</dbReference>